<proteinExistence type="predicted"/>
<dbReference type="InterPro" id="IPR018931">
    <property type="entry name" value="DUF2520"/>
</dbReference>
<dbReference type="AlphaFoldDB" id="A0A134AE07"/>
<organism evidence="3 4">
    <name type="scientific">Aedoeadaptatus coxii</name>
    <dbReference type="NCBI Taxonomy" id="755172"/>
    <lineage>
        <taxon>Bacteria</taxon>
        <taxon>Bacillati</taxon>
        <taxon>Bacillota</taxon>
        <taxon>Tissierellia</taxon>
        <taxon>Tissierellales</taxon>
        <taxon>Peptoniphilaceae</taxon>
        <taxon>Aedoeadaptatus</taxon>
    </lineage>
</organism>
<dbReference type="InterPro" id="IPR036291">
    <property type="entry name" value="NAD(P)-bd_dom_sf"/>
</dbReference>
<dbReference type="Pfam" id="PF03807">
    <property type="entry name" value="F420_oxidored"/>
    <property type="match status" value="1"/>
</dbReference>
<dbReference type="PANTHER" id="PTHR40459:SF1">
    <property type="entry name" value="CONSERVED HYPOTHETICAL ALANINE AND LEUCINE RICH PROTEIN"/>
    <property type="match status" value="1"/>
</dbReference>
<sequence>MQTVGIIGAGKVGVSFGISLFSKGPLRIGGYYSKSETSAAYGAERTGSKTYATPGELLADNDVVLIATPDDAIETTWRQLLQLNIHDKIVCHTAGSLSSSLFFDRTTKDVYAASLHPMLAISSKEDGYKSLDGAFFTLEGDSKAVDILKNVLEYHKHRYKIISGDKARYHLATSLISNSVIALGKEAVELLKEIGFEEKEAREALAPLAEKNLASFLEKGAANALTGPVERGDTATVARHLDAMNENKKQRALYVAAANILVDIATEKHPDRNYDDMIRLLEGE</sequence>
<dbReference type="Pfam" id="PF10728">
    <property type="entry name" value="DUF2520"/>
    <property type="match status" value="1"/>
</dbReference>
<dbReference type="InterPro" id="IPR028939">
    <property type="entry name" value="P5C_Rdtase_cat_N"/>
</dbReference>
<dbReference type="STRING" id="755172.HMPREF1863_01213"/>
<dbReference type="Proteomes" id="UP000070442">
    <property type="component" value="Unassembled WGS sequence"/>
</dbReference>
<feature type="domain" description="Pyrroline-5-carboxylate reductase catalytic N-terminal" evidence="1">
    <location>
        <begin position="3"/>
        <end position="90"/>
    </location>
</feature>
<gene>
    <name evidence="3" type="ORF">HMPREF1863_01213</name>
</gene>
<dbReference type="PATRIC" id="fig|755172.3.peg.1175"/>
<evidence type="ECO:0000259" key="1">
    <source>
        <dbReference type="Pfam" id="PF03807"/>
    </source>
</evidence>
<dbReference type="PANTHER" id="PTHR40459">
    <property type="entry name" value="CONSERVED HYPOTHETICAL ALANINE AND LEUCINE RICH PROTEIN"/>
    <property type="match status" value="1"/>
</dbReference>
<dbReference type="Gene3D" id="3.40.50.720">
    <property type="entry name" value="NAD(P)-binding Rossmann-like Domain"/>
    <property type="match status" value="1"/>
</dbReference>
<feature type="domain" description="DUF2520" evidence="2">
    <location>
        <begin position="135"/>
        <end position="258"/>
    </location>
</feature>
<dbReference type="Gene3D" id="1.10.1040.20">
    <property type="entry name" value="ProC-like, C-terminal domain"/>
    <property type="match status" value="1"/>
</dbReference>
<evidence type="ECO:0000313" key="4">
    <source>
        <dbReference type="Proteomes" id="UP000070442"/>
    </source>
</evidence>
<dbReference type="InterPro" id="IPR008927">
    <property type="entry name" value="6-PGluconate_DH-like_C_sf"/>
</dbReference>
<name>A0A134AE07_9FIRM</name>
<dbReference type="RefSeq" id="WP_068368345.1">
    <property type="nucleotide sequence ID" value="NZ_KQ960179.1"/>
</dbReference>
<comment type="caution">
    <text evidence="3">The sequence shown here is derived from an EMBL/GenBank/DDBJ whole genome shotgun (WGS) entry which is preliminary data.</text>
</comment>
<evidence type="ECO:0000313" key="3">
    <source>
        <dbReference type="EMBL" id="KXB65928.1"/>
    </source>
</evidence>
<evidence type="ECO:0000259" key="2">
    <source>
        <dbReference type="Pfam" id="PF10728"/>
    </source>
</evidence>
<accession>A0A134AE07</accession>
<keyword evidence="4" id="KW-1185">Reference proteome</keyword>
<dbReference type="SUPFAM" id="SSF51735">
    <property type="entry name" value="NAD(P)-binding Rossmann-fold domains"/>
    <property type="match status" value="1"/>
</dbReference>
<dbReference type="EMBL" id="LSDG01000037">
    <property type="protein sequence ID" value="KXB65928.1"/>
    <property type="molecule type" value="Genomic_DNA"/>
</dbReference>
<protein>
    <recommendedName>
        <fullName evidence="5">DUF2520 domain-containing protein</fullName>
    </recommendedName>
</protein>
<reference evidence="4" key="1">
    <citation type="submission" date="2016-01" db="EMBL/GenBank/DDBJ databases">
        <authorList>
            <person name="Mitreva M."/>
            <person name="Pepin K.H."/>
            <person name="Mihindukulasuriya K.A."/>
            <person name="Fulton R."/>
            <person name="Fronick C."/>
            <person name="O'Laughlin M."/>
            <person name="Miner T."/>
            <person name="Herter B."/>
            <person name="Rosa B.A."/>
            <person name="Cordes M."/>
            <person name="Tomlinson C."/>
            <person name="Wollam A."/>
            <person name="Palsikar V.B."/>
            <person name="Mardis E.R."/>
            <person name="Wilson R.K."/>
        </authorList>
    </citation>
    <scope>NUCLEOTIDE SEQUENCE [LARGE SCALE GENOMIC DNA]</scope>
    <source>
        <strain evidence="4">DNF00729</strain>
    </source>
</reference>
<evidence type="ECO:0008006" key="5">
    <source>
        <dbReference type="Google" id="ProtNLM"/>
    </source>
</evidence>
<dbReference type="SUPFAM" id="SSF48179">
    <property type="entry name" value="6-phosphogluconate dehydrogenase C-terminal domain-like"/>
    <property type="match status" value="1"/>
</dbReference>
<dbReference type="InterPro" id="IPR037108">
    <property type="entry name" value="TM1727-like_C_sf"/>
</dbReference>